<evidence type="ECO:0000313" key="2">
    <source>
        <dbReference type="Proteomes" id="UP000011829"/>
    </source>
</evidence>
<reference evidence="1 2" key="1">
    <citation type="submission" date="2012-02" db="EMBL/GenBank/DDBJ databases">
        <title>Complete Genome Sequence of Cronobacter sakazakii Bacteriophage CR9.</title>
        <authorList>
            <person name="Shin H."/>
            <person name="Lee J.-H."/>
            <person name="Kim Y."/>
            <person name="Ryu S."/>
        </authorList>
    </citation>
    <scope>NUCLEOTIDE SEQUENCE [LARGE SCALE GENOMIC DNA]</scope>
</reference>
<dbReference type="GeneID" id="18562932"/>
<dbReference type="OrthoDB" id="41607at10239"/>
<keyword evidence="2" id="KW-1185">Reference proteome</keyword>
<name>M1F284_9CAUD</name>
<organism evidence="1 2">
    <name type="scientific">Cronobacter phage CR9</name>
    <dbReference type="NCBI Taxonomy" id="1162290"/>
    <lineage>
        <taxon>Viruses</taxon>
        <taxon>Duplodnaviria</taxon>
        <taxon>Heunggongvirae</taxon>
        <taxon>Uroviricota</taxon>
        <taxon>Caudoviricetes</taxon>
        <taxon>Vequintavirinae</taxon>
        <taxon>Certrevirus</taxon>
        <taxon>Certrevirus CR9</taxon>
    </lineage>
</organism>
<protein>
    <recommendedName>
        <fullName evidence="3">DUF2158 domain-containing protein</fullName>
    </recommendedName>
</protein>
<proteinExistence type="predicted"/>
<dbReference type="Pfam" id="PF09926">
    <property type="entry name" value="DUF2158"/>
    <property type="match status" value="1"/>
</dbReference>
<dbReference type="KEGG" id="vg:18562932"/>
<dbReference type="InterPro" id="IPR019226">
    <property type="entry name" value="DUF2158"/>
</dbReference>
<sequence>MSNLKVGDVVRLKSGGPKMTVSTVDEYNHIVYCKWFVHDELKSERFSPDSLEVISE</sequence>
<evidence type="ECO:0000313" key="1">
    <source>
        <dbReference type="EMBL" id="AFH20974.1"/>
    </source>
</evidence>
<dbReference type="RefSeq" id="YP_009015052.1">
    <property type="nucleotide sequence ID" value="NC_023717.1"/>
</dbReference>
<dbReference type="EMBL" id="JQ691611">
    <property type="protein sequence ID" value="AFH20974.1"/>
    <property type="molecule type" value="Genomic_DNA"/>
</dbReference>
<dbReference type="Proteomes" id="UP000011829">
    <property type="component" value="Segment"/>
</dbReference>
<gene>
    <name evidence="1" type="ORF">CR9_090</name>
</gene>
<evidence type="ECO:0008006" key="3">
    <source>
        <dbReference type="Google" id="ProtNLM"/>
    </source>
</evidence>
<accession>M1F284</accession>